<organism evidence="2 3">
    <name type="scientific">Paenibacillus curdlanolyticus YK9</name>
    <dbReference type="NCBI Taxonomy" id="717606"/>
    <lineage>
        <taxon>Bacteria</taxon>
        <taxon>Bacillati</taxon>
        <taxon>Bacillota</taxon>
        <taxon>Bacilli</taxon>
        <taxon>Bacillales</taxon>
        <taxon>Paenibacillaceae</taxon>
        <taxon>Paenibacillus</taxon>
    </lineage>
</organism>
<proteinExistence type="predicted"/>
<dbReference type="STRING" id="717606.PaecuDRAFT_4271"/>
<name>E0IF30_9BACL</name>
<gene>
    <name evidence="2" type="ORF">PaecuDRAFT_4271</name>
</gene>
<dbReference type="eggNOG" id="ENOG5032U77">
    <property type="taxonomic scope" value="Bacteria"/>
</dbReference>
<keyword evidence="3" id="KW-1185">Reference proteome</keyword>
<dbReference type="OrthoDB" id="8908424at2"/>
<dbReference type="Proteomes" id="UP000005387">
    <property type="component" value="Unassembled WGS sequence"/>
</dbReference>
<dbReference type="RefSeq" id="WP_006040254.1">
    <property type="nucleotide sequence ID" value="NZ_AEDD01000013.1"/>
</dbReference>
<accession>E0IF30</accession>
<keyword evidence="1" id="KW-0175">Coiled coil</keyword>
<reference evidence="2 3" key="1">
    <citation type="submission" date="2010-07" db="EMBL/GenBank/DDBJ databases">
        <title>The draft genome of Paenibacillus curdlanolyticus YK9.</title>
        <authorList>
            <consortium name="US DOE Joint Genome Institute (JGI-PGF)"/>
            <person name="Lucas S."/>
            <person name="Copeland A."/>
            <person name="Lapidus A."/>
            <person name="Cheng J.-F."/>
            <person name="Bruce D."/>
            <person name="Goodwin L."/>
            <person name="Pitluck S."/>
            <person name="Land M.L."/>
            <person name="Hauser L."/>
            <person name="Chang Y.-J."/>
            <person name="Jeffries C."/>
            <person name="Anderson I.J."/>
            <person name="Johnson E."/>
            <person name="Loganathan U."/>
            <person name="Mulhopadhyay B."/>
            <person name="Kyrpides N."/>
            <person name="Woyke T.J."/>
        </authorList>
    </citation>
    <scope>NUCLEOTIDE SEQUENCE [LARGE SCALE GENOMIC DNA]</scope>
    <source>
        <strain evidence="2 3">YK9</strain>
    </source>
</reference>
<evidence type="ECO:0000256" key="1">
    <source>
        <dbReference type="SAM" id="Coils"/>
    </source>
</evidence>
<evidence type="ECO:0000313" key="2">
    <source>
        <dbReference type="EMBL" id="EFM08806.1"/>
    </source>
</evidence>
<dbReference type="AlphaFoldDB" id="E0IF30"/>
<sequence length="126" mass="14084">MSQFDSIQQSIQAANVQIAELNQLLAQLRAICPSDDRTVVDVPEDLQAELQAAGIVIDPTQDITGTVIKTWIDQIKDQIDALNSAQQLSMIQLQSQMNKQNEAYDLLSRQIKQMQDATNSVINNMR</sequence>
<protein>
    <submittedName>
        <fullName evidence="2">Putative secreted protein</fullName>
    </submittedName>
</protein>
<dbReference type="EMBL" id="AEDD01000013">
    <property type="protein sequence ID" value="EFM08806.1"/>
    <property type="molecule type" value="Genomic_DNA"/>
</dbReference>
<evidence type="ECO:0000313" key="3">
    <source>
        <dbReference type="Proteomes" id="UP000005387"/>
    </source>
</evidence>
<feature type="coiled-coil region" evidence="1">
    <location>
        <begin position="90"/>
        <end position="117"/>
    </location>
</feature>
<feature type="coiled-coil region" evidence="1">
    <location>
        <begin position="4"/>
        <end position="31"/>
    </location>
</feature>